<comment type="caution">
    <text evidence="2">The sequence shown here is derived from an EMBL/GenBank/DDBJ whole genome shotgun (WGS) entry which is preliminary data.</text>
</comment>
<dbReference type="EMBL" id="AZBU02000016">
    <property type="protein sequence ID" value="TKR57416.1"/>
    <property type="molecule type" value="Genomic_DNA"/>
</dbReference>
<dbReference type="AlphaFoldDB" id="A0A4U5LNF7"/>
<proteinExistence type="predicted"/>
<gene>
    <name evidence="2" type="ORF">L596_030889</name>
</gene>
<accession>A0A4U5LNF7</accession>
<feature type="chain" id="PRO_5020215963" evidence="1">
    <location>
        <begin position="19"/>
        <end position="146"/>
    </location>
</feature>
<evidence type="ECO:0000313" key="3">
    <source>
        <dbReference type="Proteomes" id="UP000298663"/>
    </source>
</evidence>
<keyword evidence="1" id="KW-0732">Signal</keyword>
<reference evidence="2 3" key="2">
    <citation type="journal article" date="2019" name="G3 (Bethesda)">
        <title>Hybrid Assembly of the Genome of the Entomopathogenic Nematode Steinernema carpocapsae Identifies the X-Chromosome.</title>
        <authorList>
            <person name="Serra L."/>
            <person name="Macchietto M."/>
            <person name="Macias-Munoz A."/>
            <person name="McGill C.J."/>
            <person name="Rodriguez I.M."/>
            <person name="Rodriguez B."/>
            <person name="Murad R."/>
            <person name="Mortazavi A."/>
        </authorList>
    </citation>
    <scope>NUCLEOTIDE SEQUENCE [LARGE SCALE GENOMIC DNA]</scope>
    <source>
        <strain evidence="2 3">ALL</strain>
    </source>
</reference>
<name>A0A4U5LNF7_STECR</name>
<keyword evidence="3" id="KW-1185">Reference proteome</keyword>
<protein>
    <submittedName>
        <fullName evidence="2">Uncharacterized protein</fullName>
    </submittedName>
</protein>
<organism evidence="2 3">
    <name type="scientific">Steinernema carpocapsae</name>
    <name type="common">Entomopathogenic nematode</name>
    <dbReference type="NCBI Taxonomy" id="34508"/>
    <lineage>
        <taxon>Eukaryota</taxon>
        <taxon>Metazoa</taxon>
        <taxon>Ecdysozoa</taxon>
        <taxon>Nematoda</taxon>
        <taxon>Chromadorea</taxon>
        <taxon>Rhabditida</taxon>
        <taxon>Tylenchina</taxon>
        <taxon>Panagrolaimomorpha</taxon>
        <taxon>Strongyloidoidea</taxon>
        <taxon>Steinernematidae</taxon>
        <taxon>Steinernema</taxon>
    </lineage>
</organism>
<evidence type="ECO:0000256" key="1">
    <source>
        <dbReference type="SAM" id="SignalP"/>
    </source>
</evidence>
<sequence length="146" mass="14818">MRLYSVLILGLCALFANGAIIRFKRSSSYGAGSSSTYGSGYGFSDNHGYSYHDNNGHRESSYYGSSSGFVARPPGAGSSYISSVGMPANPLGPAGAVPPYVPAKSYASSHVDSIPDPLGMGFGPASSVASGIADSDMSIPSSAMLG</sequence>
<feature type="signal peptide" evidence="1">
    <location>
        <begin position="1"/>
        <end position="18"/>
    </location>
</feature>
<evidence type="ECO:0000313" key="2">
    <source>
        <dbReference type="EMBL" id="TKR57416.1"/>
    </source>
</evidence>
<reference evidence="2 3" key="1">
    <citation type="journal article" date="2015" name="Genome Biol.">
        <title>Comparative genomics of Steinernema reveals deeply conserved gene regulatory networks.</title>
        <authorList>
            <person name="Dillman A.R."/>
            <person name="Macchietto M."/>
            <person name="Porter C.F."/>
            <person name="Rogers A."/>
            <person name="Williams B."/>
            <person name="Antoshechkin I."/>
            <person name="Lee M.M."/>
            <person name="Goodwin Z."/>
            <person name="Lu X."/>
            <person name="Lewis E.E."/>
            <person name="Goodrich-Blair H."/>
            <person name="Stock S.P."/>
            <person name="Adams B.J."/>
            <person name="Sternberg P.W."/>
            <person name="Mortazavi A."/>
        </authorList>
    </citation>
    <scope>NUCLEOTIDE SEQUENCE [LARGE SCALE GENOMIC DNA]</scope>
    <source>
        <strain evidence="2 3">ALL</strain>
    </source>
</reference>
<dbReference type="Proteomes" id="UP000298663">
    <property type="component" value="Unassembled WGS sequence"/>
</dbReference>